<feature type="transmembrane region" description="Helical" evidence="6">
    <location>
        <begin position="24"/>
        <end position="41"/>
    </location>
</feature>
<keyword evidence="3 6" id="KW-0812">Transmembrane</keyword>
<dbReference type="AlphaFoldDB" id="A0A972VU96"/>
<feature type="domain" description="Major facilitator superfamily (MFS) profile" evidence="7">
    <location>
        <begin position="28"/>
        <end position="428"/>
    </location>
</feature>
<evidence type="ECO:0000256" key="1">
    <source>
        <dbReference type="ARBA" id="ARBA00004141"/>
    </source>
</evidence>
<dbReference type="SUPFAM" id="SSF103473">
    <property type="entry name" value="MFS general substrate transporter"/>
    <property type="match status" value="1"/>
</dbReference>
<evidence type="ECO:0000256" key="2">
    <source>
        <dbReference type="ARBA" id="ARBA00022448"/>
    </source>
</evidence>
<dbReference type="GO" id="GO:0016020">
    <property type="term" value="C:membrane"/>
    <property type="evidence" value="ECO:0007669"/>
    <property type="project" value="UniProtKB-SubCell"/>
</dbReference>
<dbReference type="EMBL" id="JABMOJ010000118">
    <property type="protein sequence ID" value="NQV64384.1"/>
    <property type="molecule type" value="Genomic_DNA"/>
</dbReference>
<name>A0A972VU96_9GAMM</name>
<dbReference type="GO" id="GO:0022857">
    <property type="term" value="F:transmembrane transporter activity"/>
    <property type="evidence" value="ECO:0007669"/>
    <property type="project" value="InterPro"/>
</dbReference>
<keyword evidence="2" id="KW-0813">Transport</keyword>
<feature type="transmembrane region" description="Helical" evidence="6">
    <location>
        <begin position="366"/>
        <end position="391"/>
    </location>
</feature>
<feature type="transmembrane region" description="Helical" evidence="6">
    <location>
        <begin position="239"/>
        <end position="262"/>
    </location>
</feature>
<feature type="transmembrane region" description="Helical" evidence="6">
    <location>
        <begin position="62"/>
        <end position="83"/>
    </location>
</feature>
<dbReference type="InterPro" id="IPR020846">
    <property type="entry name" value="MFS_dom"/>
</dbReference>
<comment type="subcellular location">
    <subcellularLocation>
        <location evidence="1">Membrane</location>
        <topology evidence="1">Multi-pass membrane protein</topology>
    </subcellularLocation>
</comment>
<keyword evidence="4 6" id="KW-1133">Transmembrane helix</keyword>
<evidence type="ECO:0000256" key="3">
    <source>
        <dbReference type="ARBA" id="ARBA00022692"/>
    </source>
</evidence>
<sequence>MSATEPAEGETQGQQTVKQFSPGAKWYTLGVLTTVYIFSFIDRQILVILQESIKEDLGLMDWQLGMLSGISFAIFYVVLGIPIARMADKGTRRNIVAVAIATWSLMTALSGAAQNFTHLLLARIGVAVGEAGGSPPAHSMISDIFPPQQRATALSIYSTGINFGVLFGFIIGGWVNDFFGWRTVFFVIGIPGILWALVVRFTLREPSRGQSEHVTIESVAPPIKAVFALLWSRKSFRHLSLAAGLHAFVGYGVGQWIASFFIRNYELTSTGELATWLGLISGTAGATGTFLGGYLCDKYGVKDKRWYVWIPGAATIAAVPFSLTVYLLNDYSTALWVYTIPVLLGAMYLGPTIAMTHGIVSLRMRALASAILFFVLNLIGMGLGPLLTGILSDVLSVYYGDQGLRYALVIVVLVYGWSTFHYLMAGKTIRQDLENAPI</sequence>
<dbReference type="Gene3D" id="1.20.1250.20">
    <property type="entry name" value="MFS general substrate transporter like domains"/>
    <property type="match status" value="1"/>
</dbReference>
<evidence type="ECO:0000256" key="4">
    <source>
        <dbReference type="ARBA" id="ARBA00022989"/>
    </source>
</evidence>
<dbReference type="InterPro" id="IPR044770">
    <property type="entry name" value="MFS_spinster-like"/>
</dbReference>
<evidence type="ECO:0000313" key="8">
    <source>
        <dbReference type="EMBL" id="NQV64384.1"/>
    </source>
</evidence>
<feature type="transmembrane region" description="Helical" evidence="6">
    <location>
        <begin position="181"/>
        <end position="203"/>
    </location>
</feature>
<evidence type="ECO:0000256" key="5">
    <source>
        <dbReference type="ARBA" id="ARBA00023136"/>
    </source>
</evidence>
<feature type="transmembrane region" description="Helical" evidence="6">
    <location>
        <begin position="403"/>
        <end position="423"/>
    </location>
</feature>
<dbReference type="CDD" id="cd17328">
    <property type="entry name" value="MFS_spinster_like"/>
    <property type="match status" value="1"/>
</dbReference>
<feature type="transmembrane region" description="Helical" evidence="6">
    <location>
        <begin position="334"/>
        <end position="354"/>
    </location>
</feature>
<dbReference type="InterPro" id="IPR011701">
    <property type="entry name" value="MFS"/>
</dbReference>
<keyword evidence="5 6" id="KW-0472">Membrane</keyword>
<feature type="transmembrane region" description="Helical" evidence="6">
    <location>
        <begin position="306"/>
        <end position="328"/>
    </location>
</feature>
<evidence type="ECO:0000256" key="6">
    <source>
        <dbReference type="SAM" id="Phobius"/>
    </source>
</evidence>
<accession>A0A972VU96</accession>
<comment type="caution">
    <text evidence="8">The sequence shown here is derived from an EMBL/GenBank/DDBJ whole genome shotgun (WGS) entry which is preliminary data.</text>
</comment>
<dbReference type="PROSITE" id="PS50850">
    <property type="entry name" value="MFS"/>
    <property type="match status" value="1"/>
</dbReference>
<protein>
    <submittedName>
        <fullName evidence="8">MFS transporter</fullName>
    </submittedName>
</protein>
<evidence type="ECO:0000313" key="9">
    <source>
        <dbReference type="Proteomes" id="UP000754644"/>
    </source>
</evidence>
<evidence type="ECO:0000259" key="7">
    <source>
        <dbReference type="PROSITE" id="PS50850"/>
    </source>
</evidence>
<feature type="transmembrane region" description="Helical" evidence="6">
    <location>
        <begin position="274"/>
        <end position="294"/>
    </location>
</feature>
<dbReference type="InterPro" id="IPR036259">
    <property type="entry name" value="MFS_trans_sf"/>
</dbReference>
<reference evidence="8" key="1">
    <citation type="submission" date="2020-05" db="EMBL/GenBank/DDBJ databases">
        <title>Sulfur intermediates as new biogeochemical hubs in an aquatic model microbial ecosystem.</title>
        <authorList>
            <person name="Vigneron A."/>
        </authorList>
    </citation>
    <scope>NUCLEOTIDE SEQUENCE</scope>
    <source>
        <strain evidence="8">Bin.250</strain>
    </source>
</reference>
<dbReference type="PANTHER" id="PTHR23505">
    <property type="entry name" value="SPINSTER"/>
    <property type="match status" value="1"/>
</dbReference>
<organism evidence="8 9">
    <name type="scientific">SAR86 cluster bacterium</name>
    <dbReference type="NCBI Taxonomy" id="2030880"/>
    <lineage>
        <taxon>Bacteria</taxon>
        <taxon>Pseudomonadati</taxon>
        <taxon>Pseudomonadota</taxon>
        <taxon>Gammaproteobacteria</taxon>
        <taxon>SAR86 cluster</taxon>
    </lineage>
</organism>
<gene>
    <name evidence="8" type="ORF">HQ497_03370</name>
</gene>
<feature type="transmembrane region" description="Helical" evidence="6">
    <location>
        <begin position="154"/>
        <end position="175"/>
    </location>
</feature>
<dbReference type="Pfam" id="PF07690">
    <property type="entry name" value="MFS_1"/>
    <property type="match status" value="1"/>
</dbReference>
<dbReference type="Proteomes" id="UP000754644">
    <property type="component" value="Unassembled WGS sequence"/>
</dbReference>
<proteinExistence type="predicted"/>
<dbReference type="PANTHER" id="PTHR23505:SF79">
    <property type="entry name" value="PROTEIN SPINSTER"/>
    <property type="match status" value="1"/>
</dbReference>